<protein>
    <submittedName>
        <fullName evidence="2">Serine hydrolase</fullName>
    </submittedName>
</protein>
<dbReference type="InterPro" id="IPR001466">
    <property type="entry name" value="Beta-lactam-related"/>
</dbReference>
<evidence type="ECO:0000259" key="1">
    <source>
        <dbReference type="Pfam" id="PF00144"/>
    </source>
</evidence>
<dbReference type="SUPFAM" id="SSF56601">
    <property type="entry name" value="beta-lactamase/transpeptidase-like"/>
    <property type="match status" value="1"/>
</dbReference>
<dbReference type="InterPro" id="IPR012338">
    <property type="entry name" value="Beta-lactam/transpept-like"/>
</dbReference>
<name>A0ABT5BJY0_9BACT</name>
<organism evidence="2 3">
    <name type="scientific">Nannocystis radixulma</name>
    <dbReference type="NCBI Taxonomy" id="2995305"/>
    <lineage>
        <taxon>Bacteria</taxon>
        <taxon>Pseudomonadati</taxon>
        <taxon>Myxococcota</taxon>
        <taxon>Polyangia</taxon>
        <taxon>Nannocystales</taxon>
        <taxon>Nannocystaceae</taxon>
        <taxon>Nannocystis</taxon>
    </lineage>
</organism>
<dbReference type="InterPro" id="IPR050789">
    <property type="entry name" value="Diverse_Enzym_Activities"/>
</dbReference>
<dbReference type="PROSITE" id="PS51318">
    <property type="entry name" value="TAT"/>
    <property type="match status" value="1"/>
</dbReference>
<evidence type="ECO:0000313" key="2">
    <source>
        <dbReference type="EMBL" id="MDC0674460.1"/>
    </source>
</evidence>
<keyword evidence="3" id="KW-1185">Reference proteome</keyword>
<dbReference type="PANTHER" id="PTHR43283">
    <property type="entry name" value="BETA-LACTAMASE-RELATED"/>
    <property type="match status" value="1"/>
</dbReference>
<reference evidence="2 3" key="1">
    <citation type="submission" date="2022-11" db="EMBL/GenBank/DDBJ databases">
        <title>Minimal conservation of predation-associated metabolite biosynthetic gene clusters underscores biosynthetic potential of Myxococcota including descriptions for ten novel species: Archangium lansinium sp. nov., Myxococcus landrumus sp. nov., Nannocystis bai.</title>
        <authorList>
            <person name="Ahearne A."/>
            <person name="Stevens C."/>
            <person name="Dowd S."/>
        </authorList>
    </citation>
    <scope>NUCLEOTIDE SEQUENCE [LARGE SCALE GENOMIC DNA]</scope>
    <source>
        <strain evidence="2 3">NCELM</strain>
    </source>
</reference>
<gene>
    <name evidence="2" type="ORF">POL58_42315</name>
</gene>
<proteinExistence type="predicted"/>
<dbReference type="EMBL" id="JAQNDN010000024">
    <property type="protein sequence ID" value="MDC0674460.1"/>
    <property type="molecule type" value="Genomic_DNA"/>
</dbReference>
<dbReference type="Proteomes" id="UP001217838">
    <property type="component" value="Unassembled WGS sequence"/>
</dbReference>
<dbReference type="InterPro" id="IPR006311">
    <property type="entry name" value="TAT_signal"/>
</dbReference>
<sequence length="464" mass="49796">MSPKPPPPRWRRRLLVGLGVVLLAALVFLAGWILPTATGYVAKNACSAVFVAGRAPDPVAAEDLAPQSYVSFTVDREQRRVRASVFGLAARTAVYRDGLGCALAIDVTPESLQAQTLALAHAPANDAPWPAGEGERLAADPPGLDRTALDAAVAAAFAEPNPDSLRRTRAVVVVLGGAIVAERYADGFDRDTRHLGWSMSKSITSALVGILVGRGLLTRDAPAPVPAWADDPRRAVTLDQLLRMSSGLEFEERYGPLADATHMLFEVDDAADVALARPLAHDPDTVFSYSSGTTNILSWIVRRQFPELAAYHRFPHEALFAPLGMRSAVFETDASGTFLGSSFVYATARDWARFGLLYLRDGVWDGARILPEGWVAYSRTPTKTGTGDYAAHFWANAPDPADPNKRRLPHVPADAYQASGFQGQAVLIVPSRDAVIVRLGMTHDRAAWDLDGFASAVLAALPAA</sequence>
<dbReference type="GO" id="GO:0016787">
    <property type="term" value="F:hydrolase activity"/>
    <property type="evidence" value="ECO:0007669"/>
    <property type="project" value="UniProtKB-KW"/>
</dbReference>
<dbReference type="PANTHER" id="PTHR43283:SF7">
    <property type="entry name" value="BETA-LACTAMASE-RELATED DOMAIN-CONTAINING PROTEIN"/>
    <property type="match status" value="1"/>
</dbReference>
<accession>A0ABT5BJY0</accession>
<dbReference type="RefSeq" id="WP_272008719.1">
    <property type="nucleotide sequence ID" value="NZ_JAQNDN010000024.1"/>
</dbReference>
<dbReference type="Pfam" id="PF00144">
    <property type="entry name" value="Beta-lactamase"/>
    <property type="match status" value="1"/>
</dbReference>
<dbReference type="Gene3D" id="3.40.710.10">
    <property type="entry name" value="DD-peptidase/beta-lactamase superfamily"/>
    <property type="match status" value="1"/>
</dbReference>
<feature type="domain" description="Beta-lactamase-related" evidence="1">
    <location>
        <begin position="170"/>
        <end position="439"/>
    </location>
</feature>
<keyword evidence="2" id="KW-0378">Hydrolase</keyword>
<evidence type="ECO:0000313" key="3">
    <source>
        <dbReference type="Proteomes" id="UP001217838"/>
    </source>
</evidence>
<comment type="caution">
    <text evidence="2">The sequence shown here is derived from an EMBL/GenBank/DDBJ whole genome shotgun (WGS) entry which is preliminary data.</text>
</comment>